<accession>A0A1E5W3L3</accession>
<feature type="non-terminal residue" evidence="1">
    <location>
        <position position="1"/>
    </location>
</feature>
<sequence>LMASREGLKLQFNGLIDQLRLRQTASRSVWLLNPRTKIVQASRCS</sequence>
<reference evidence="1 2" key="1">
    <citation type="submission" date="2016-09" db="EMBL/GenBank/DDBJ databases">
        <title>The draft genome of Dichanthelium oligosanthes: A C3 panicoid grass species.</title>
        <authorList>
            <person name="Studer A.J."/>
            <person name="Schnable J.C."/>
            <person name="Brutnell T.P."/>
        </authorList>
    </citation>
    <scope>NUCLEOTIDE SEQUENCE [LARGE SCALE GENOMIC DNA]</scope>
    <source>
        <strain evidence="2">cv. Kellogg 1175</strain>
        <tissue evidence="1">Leaf</tissue>
    </source>
</reference>
<organism evidence="1 2">
    <name type="scientific">Dichanthelium oligosanthes</name>
    <dbReference type="NCBI Taxonomy" id="888268"/>
    <lineage>
        <taxon>Eukaryota</taxon>
        <taxon>Viridiplantae</taxon>
        <taxon>Streptophyta</taxon>
        <taxon>Embryophyta</taxon>
        <taxon>Tracheophyta</taxon>
        <taxon>Spermatophyta</taxon>
        <taxon>Magnoliopsida</taxon>
        <taxon>Liliopsida</taxon>
        <taxon>Poales</taxon>
        <taxon>Poaceae</taxon>
        <taxon>PACMAD clade</taxon>
        <taxon>Panicoideae</taxon>
        <taxon>Panicodae</taxon>
        <taxon>Paniceae</taxon>
        <taxon>Dichantheliinae</taxon>
        <taxon>Dichanthelium</taxon>
    </lineage>
</organism>
<name>A0A1E5W3L3_9POAL</name>
<keyword evidence="2" id="KW-1185">Reference proteome</keyword>
<dbReference type="AlphaFoldDB" id="A0A1E5W3L3"/>
<evidence type="ECO:0000313" key="1">
    <source>
        <dbReference type="EMBL" id="OEL31895.1"/>
    </source>
</evidence>
<dbReference type="EMBL" id="LWDX02022562">
    <property type="protein sequence ID" value="OEL31895.1"/>
    <property type="molecule type" value="Genomic_DNA"/>
</dbReference>
<protein>
    <submittedName>
        <fullName evidence="1">Uncharacterized protein</fullName>
    </submittedName>
</protein>
<proteinExistence type="predicted"/>
<evidence type="ECO:0000313" key="2">
    <source>
        <dbReference type="Proteomes" id="UP000095767"/>
    </source>
</evidence>
<gene>
    <name evidence="1" type="ORF">BAE44_0007077</name>
</gene>
<dbReference type="Proteomes" id="UP000095767">
    <property type="component" value="Unassembled WGS sequence"/>
</dbReference>
<comment type="caution">
    <text evidence="1">The sequence shown here is derived from an EMBL/GenBank/DDBJ whole genome shotgun (WGS) entry which is preliminary data.</text>
</comment>